<feature type="binding site" description="in other chain" evidence="6">
    <location>
        <position position="295"/>
    </location>
    <ligand>
        <name>substrate</name>
        <note>ligand shared between dimeric partners</note>
    </ligand>
</feature>
<dbReference type="Gene3D" id="3.40.50.720">
    <property type="entry name" value="NAD(P)-binding Rossmann-like Domain"/>
    <property type="match status" value="1"/>
</dbReference>
<feature type="binding site" evidence="6">
    <location>
        <position position="465"/>
    </location>
    <ligand>
        <name>substrate</name>
        <note>ligand shared between dimeric partners</note>
    </ligand>
</feature>
<keyword evidence="3 8" id="KW-0311">Gluconate utilization</keyword>
<evidence type="ECO:0000256" key="7">
    <source>
        <dbReference type="PIRSR" id="PIRSR000109-3"/>
    </source>
</evidence>
<sequence length="490" mass="52839">MTFPTPTTAIADIGVTGLGVMGANLARNLARNGFKVAVHNRSIGRTERLISEHGEEGEFFPTDTIEEFVAGLSTPRVAIIMVQAGAPTDAVIEQLAACMDKGDIIVDCGNSQYQDTRRREATLRERGLHFVGTGVSGGEEGALLGPAIMPGGTVESYDRLGPMFETIAAKADGEPCCTHVGPDGAGHFVKMVHNGIEYADMQLIAEAYEIMRSALGMSATEIGDVFAEWNKGDLESYLIEVTAEVLHHEDPKTGKAFVDIVMDRATQKGTGAWTVQSAAGLGVPVTGIAEATFARSLSGAVPQRESAQAALPGHGVADALSATTDAERATLIEDVRLALYASKMVAYSQGFELIRTASDEYDWDIRLGDMARIWRAGCIIRARFLDRITEAYTRTPHLPLLLADDFFAGEISAAVPAWRRVVTGAMNAGIPVPAFASSLSYYDGVRAPRLSASLIQAQRDFFGSHTYRRVDMEGTFHTTWSEGRVEEQWD</sequence>
<dbReference type="NCBIfam" id="NF006765">
    <property type="entry name" value="PRK09287.1"/>
    <property type="match status" value="1"/>
</dbReference>
<reference evidence="10 11" key="1">
    <citation type="submission" date="2020-10" db="EMBL/GenBank/DDBJ databases">
        <title>Trueperella pecoris sp. nov. isolated from bovine and porcine specimens.</title>
        <authorList>
            <person name="Schoenecker L."/>
            <person name="Schnydrig P."/>
            <person name="Brodard I."/>
            <person name="Thomann A."/>
            <person name="Hemphill A."/>
            <person name="Rodriguez-Campos S."/>
            <person name="Perreten V."/>
            <person name="Jores J."/>
            <person name="Kittl S."/>
        </authorList>
    </citation>
    <scope>NUCLEOTIDE SEQUENCE [LARGE SCALE GENOMIC DNA]</scope>
    <source>
        <strain evidence="10 11">19OD0592</strain>
    </source>
</reference>
<dbReference type="RefSeq" id="WP_197553517.1">
    <property type="nucleotide sequence ID" value="NZ_CP063212.1"/>
</dbReference>
<dbReference type="InterPro" id="IPR006114">
    <property type="entry name" value="6PGDH_C"/>
</dbReference>
<feature type="binding site" description="in other chain" evidence="6">
    <location>
        <begin position="136"/>
        <end position="138"/>
    </location>
    <ligand>
        <name>substrate</name>
        <note>ligand shared between dimeric partners</note>
    </ligand>
</feature>
<comment type="pathway">
    <text evidence="4 8">Carbohydrate degradation; pentose phosphate pathway; D-ribulose 5-phosphate from D-glucose 6-phosphate (oxidative stage): step 3/3.</text>
</comment>
<dbReference type="InterPro" id="IPR006113">
    <property type="entry name" value="6PGDH_Gnd/GntZ"/>
</dbReference>
<dbReference type="GO" id="GO:0006098">
    <property type="term" value="P:pentose-phosphate shunt"/>
    <property type="evidence" value="ECO:0007669"/>
    <property type="project" value="UniProtKB-UniPathway"/>
</dbReference>
<feature type="binding site" evidence="7">
    <location>
        <position position="110"/>
    </location>
    <ligand>
        <name>NADP(+)</name>
        <dbReference type="ChEBI" id="CHEBI:58349"/>
    </ligand>
</feature>
<keyword evidence="2 4" id="KW-0560">Oxidoreductase</keyword>
<feature type="binding site" evidence="7">
    <location>
        <begin position="40"/>
        <end position="42"/>
    </location>
    <ligand>
        <name>NADP(+)</name>
        <dbReference type="ChEBI" id="CHEBI:58349"/>
    </ligand>
</feature>
<comment type="function">
    <text evidence="4">Catalyzes the oxidative decarboxylation of 6-phosphogluconate to ribulose 5-phosphate and CO(2), with concomitant reduction of NADP to NADPH.</text>
</comment>
<dbReference type="InterPro" id="IPR036291">
    <property type="entry name" value="NAD(P)-bd_dom_sf"/>
</dbReference>
<dbReference type="Pfam" id="PF00393">
    <property type="entry name" value="6PGD"/>
    <property type="match status" value="1"/>
</dbReference>
<dbReference type="EMBL" id="CP063212">
    <property type="protein sequence ID" value="QOR47848.1"/>
    <property type="molecule type" value="Genomic_DNA"/>
</dbReference>
<dbReference type="PRINTS" id="PR00076">
    <property type="entry name" value="6PGDHDRGNASE"/>
</dbReference>
<feature type="binding site" description="in other chain" evidence="6">
    <location>
        <begin position="193"/>
        <end position="194"/>
    </location>
    <ligand>
        <name>substrate</name>
        <note>ligand shared between dimeric partners</note>
    </ligand>
</feature>
<evidence type="ECO:0000256" key="1">
    <source>
        <dbReference type="ARBA" id="ARBA00008419"/>
    </source>
</evidence>
<keyword evidence="4 8" id="KW-0570">Pentose shunt</keyword>
<evidence type="ECO:0000256" key="4">
    <source>
        <dbReference type="PIRNR" id="PIRNR000109"/>
    </source>
</evidence>
<dbReference type="AlphaFoldDB" id="A0A7M1R0Y3"/>
<dbReference type="InterPro" id="IPR008927">
    <property type="entry name" value="6-PGluconate_DH-like_C_sf"/>
</dbReference>
<feature type="binding site" description="in other chain" evidence="6">
    <location>
        <position position="268"/>
    </location>
    <ligand>
        <name>substrate</name>
        <note>ligand shared between dimeric partners</note>
    </ligand>
</feature>
<dbReference type="PANTHER" id="PTHR11811">
    <property type="entry name" value="6-PHOSPHOGLUCONATE DEHYDROGENASE"/>
    <property type="match status" value="1"/>
</dbReference>
<dbReference type="InterPro" id="IPR006183">
    <property type="entry name" value="Pgluconate_DH"/>
</dbReference>
<evidence type="ECO:0000313" key="10">
    <source>
        <dbReference type="EMBL" id="QOR47848.1"/>
    </source>
</evidence>
<dbReference type="SUPFAM" id="SSF48179">
    <property type="entry name" value="6-phosphogluconate dehydrogenase C-terminal domain-like"/>
    <property type="match status" value="1"/>
</dbReference>
<dbReference type="SMART" id="SM01350">
    <property type="entry name" value="6PGD"/>
    <property type="match status" value="1"/>
</dbReference>
<evidence type="ECO:0000313" key="11">
    <source>
        <dbReference type="Proteomes" id="UP000594961"/>
    </source>
</evidence>
<feature type="binding site" evidence="7">
    <location>
        <begin position="82"/>
        <end position="84"/>
    </location>
    <ligand>
        <name>NADP(+)</name>
        <dbReference type="ChEBI" id="CHEBI:58349"/>
    </ligand>
</feature>
<dbReference type="InterPro" id="IPR013328">
    <property type="entry name" value="6PGD_dom2"/>
</dbReference>
<dbReference type="NCBIfam" id="TIGR00873">
    <property type="entry name" value="gnd"/>
    <property type="match status" value="1"/>
</dbReference>
<feature type="active site" description="Proton donor" evidence="5">
    <location>
        <position position="190"/>
    </location>
</feature>
<comment type="subunit">
    <text evidence="4">Homodimer.</text>
</comment>
<dbReference type="PIRSF" id="PIRSF000109">
    <property type="entry name" value="6PGD"/>
    <property type="match status" value="1"/>
</dbReference>
<evidence type="ECO:0000256" key="6">
    <source>
        <dbReference type="PIRSR" id="PIRSR000109-2"/>
    </source>
</evidence>
<accession>A0A7M1R0Y3</accession>
<evidence type="ECO:0000259" key="9">
    <source>
        <dbReference type="SMART" id="SM01350"/>
    </source>
</evidence>
<protein>
    <recommendedName>
        <fullName evidence="4 8">6-phosphogluconate dehydrogenase, decarboxylating</fullName>
        <ecNumber evidence="4 8">1.1.1.44</ecNumber>
    </recommendedName>
</protein>
<feature type="binding site" evidence="6">
    <location>
        <position position="459"/>
    </location>
    <ligand>
        <name>substrate</name>
        <note>ligand shared between dimeric partners</note>
    </ligand>
</feature>
<dbReference type="UniPathway" id="UPA00115">
    <property type="reaction ID" value="UER00410"/>
</dbReference>
<proteinExistence type="inferred from homology"/>
<dbReference type="GO" id="GO:0019521">
    <property type="term" value="P:D-gluconate metabolic process"/>
    <property type="evidence" value="ECO:0007669"/>
    <property type="project" value="UniProtKB-KW"/>
</dbReference>
<organism evidence="10 11">
    <name type="scientific">Trueperella pecoris</name>
    <dbReference type="NCBI Taxonomy" id="2733571"/>
    <lineage>
        <taxon>Bacteria</taxon>
        <taxon>Bacillati</taxon>
        <taxon>Actinomycetota</taxon>
        <taxon>Actinomycetes</taxon>
        <taxon>Actinomycetales</taxon>
        <taxon>Actinomycetaceae</taxon>
        <taxon>Trueperella</taxon>
    </lineage>
</organism>
<evidence type="ECO:0000256" key="3">
    <source>
        <dbReference type="ARBA" id="ARBA00023064"/>
    </source>
</evidence>
<feature type="active site" description="Proton donor" evidence="5">
    <location>
        <position position="197"/>
    </location>
</feature>
<dbReference type="Gene3D" id="1.10.1040.10">
    <property type="entry name" value="N-(1-d-carboxylethyl)-l-norvaline Dehydrogenase, domain 2"/>
    <property type="match status" value="1"/>
</dbReference>
<dbReference type="GO" id="GO:0004616">
    <property type="term" value="F:phosphogluconate dehydrogenase (decarboxylating) activity"/>
    <property type="evidence" value="ECO:0007669"/>
    <property type="project" value="UniProtKB-EC"/>
</dbReference>
<feature type="binding site" description="in other chain" evidence="6">
    <location>
        <position position="198"/>
    </location>
    <ligand>
        <name>substrate</name>
        <note>ligand shared between dimeric partners</note>
    </ligand>
</feature>
<comment type="similarity">
    <text evidence="1 4 8">Belongs to the 6-phosphogluconate dehydrogenase family.</text>
</comment>
<dbReference type="EC" id="1.1.1.44" evidence="4 8"/>
<name>A0A7M1R0Y3_9ACTO</name>
<dbReference type="FunFam" id="3.40.50.720:FF:000007">
    <property type="entry name" value="6-phosphogluconate dehydrogenase, decarboxylating"/>
    <property type="match status" value="1"/>
</dbReference>
<dbReference type="InterPro" id="IPR006115">
    <property type="entry name" value="6PGDH_NADP-bd"/>
</dbReference>
<dbReference type="Gene3D" id="1.20.5.320">
    <property type="entry name" value="6-Phosphogluconate Dehydrogenase, domain 3"/>
    <property type="match status" value="1"/>
</dbReference>
<feature type="domain" description="6-phosphogluconate dehydrogenase C-terminal" evidence="9">
    <location>
        <begin position="186"/>
        <end position="481"/>
    </location>
</feature>
<dbReference type="GO" id="GO:0050661">
    <property type="term" value="F:NADP binding"/>
    <property type="evidence" value="ECO:0007669"/>
    <property type="project" value="InterPro"/>
</dbReference>
<evidence type="ECO:0000256" key="2">
    <source>
        <dbReference type="ARBA" id="ARBA00023002"/>
    </source>
</evidence>
<dbReference type="FunFam" id="1.10.1040.10:FF:000002">
    <property type="entry name" value="6-phosphogluconate dehydrogenase, decarboxylating"/>
    <property type="match status" value="1"/>
</dbReference>
<evidence type="ECO:0000256" key="5">
    <source>
        <dbReference type="PIRSR" id="PIRSR000109-1"/>
    </source>
</evidence>
<dbReference type="Proteomes" id="UP000594961">
    <property type="component" value="Chromosome"/>
</dbReference>
<dbReference type="Pfam" id="PF03446">
    <property type="entry name" value="NAD_binding_2"/>
    <property type="match status" value="1"/>
</dbReference>
<dbReference type="SUPFAM" id="SSF51735">
    <property type="entry name" value="NAD(P)-binding Rossmann-fold domains"/>
    <property type="match status" value="1"/>
</dbReference>
<gene>
    <name evidence="10" type="primary">gndA</name>
    <name evidence="10" type="ORF">INS90_00590</name>
</gene>
<evidence type="ECO:0000256" key="8">
    <source>
        <dbReference type="RuleBase" id="RU000485"/>
    </source>
</evidence>
<feature type="binding site" description="in other chain" evidence="6">
    <location>
        <position position="110"/>
    </location>
    <ligand>
        <name>substrate</name>
        <note>ligand shared between dimeric partners</note>
    </ligand>
</feature>
<feature type="binding site" evidence="7">
    <location>
        <begin position="17"/>
        <end position="22"/>
    </location>
    <ligand>
        <name>NADP(+)</name>
        <dbReference type="ChEBI" id="CHEBI:58349"/>
    </ligand>
</feature>
<keyword evidence="4 8" id="KW-0521">NADP</keyword>
<comment type="catalytic activity">
    <reaction evidence="4 8">
        <text>6-phospho-D-gluconate + NADP(+) = D-ribulose 5-phosphate + CO2 + NADPH</text>
        <dbReference type="Rhea" id="RHEA:10116"/>
        <dbReference type="ChEBI" id="CHEBI:16526"/>
        <dbReference type="ChEBI" id="CHEBI:57783"/>
        <dbReference type="ChEBI" id="CHEBI:58121"/>
        <dbReference type="ChEBI" id="CHEBI:58349"/>
        <dbReference type="ChEBI" id="CHEBI:58759"/>
        <dbReference type="EC" id="1.1.1.44"/>
    </reaction>
</comment>